<evidence type="ECO:0000313" key="3">
    <source>
        <dbReference type="Proteomes" id="UP000799324"/>
    </source>
</evidence>
<dbReference type="AlphaFoldDB" id="A0A6A6T9W8"/>
<keyword evidence="1" id="KW-1133">Transmembrane helix</keyword>
<dbReference type="OrthoDB" id="4764735at2759"/>
<keyword evidence="3" id="KW-1185">Reference proteome</keyword>
<keyword evidence="1" id="KW-0812">Transmembrane</keyword>
<accession>A0A6A6T9W8</accession>
<evidence type="ECO:0000313" key="2">
    <source>
        <dbReference type="EMBL" id="KAF2656107.1"/>
    </source>
</evidence>
<name>A0A6A6T9W8_9PLEO</name>
<organism evidence="2 3">
    <name type="scientific">Lophiostoma macrostomum CBS 122681</name>
    <dbReference type="NCBI Taxonomy" id="1314788"/>
    <lineage>
        <taxon>Eukaryota</taxon>
        <taxon>Fungi</taxon>
        <taxon>Dikarya</taxon>
        <taxon>Ascomycota</taxon>
        <taxon>Pezizomycotina</taxon>
        <taxon>Dothideomycetes</taxon>
        <taxon>Pleosporomycetidae</taxon>
        <taxon>Pleosporales</taxon>
        <taxon>Lophiostomataceae</taxon>
        <taxon>Lophiostoma</taxon>
    </lineage>
</organism>
<reference evidence="2" key="1">
    <citation type="journal article" date="2020" name="Stud. Mycol.">
        <title>101 Dothideomycetes genomes: a test case for predicting lifestyles and emergence of pathogens.</title>
        <authorList>
            <person name="Haridas S."/>
            <person name="Albert R."/>
            <person name="Binder M."/>
            <person name="Bloem J."/>
            <person name="Labutti K."/>
            <person name="Salamov A."/>
            <person name="Andreopoulos B."/>
            <person name="Baker S."/>
            <person name="Barry K."/>
            <person name="Bills G."/>
            <person name="Bluhm B."/>
            <person name="Cannon C."/>
            <person name="Castanera R."/>
            <person name="Culley D."/>
            <person name="Daum C."/>
            <person name="Ezra D."/>
            <person name="Gonzalez J."/>
            <person name="Henrissat B."/>
            <person name="Kuo A."/>
            <person name="Liang C."/>
            <person name="Lipzen A."/>
            <person name="Lutzoni F."/>
            <person name="Magnuson J."/>
            <person name="Mondo S."/>
            <person name="Nolan M."/>
            <person name="Ohm R."/>
            <person name="Pangilinan J."/>
            <person name="Park H.-J."/>
            <person name="Ramirez L."/>
            <person name="Alfaro M."/>
            <person name="Sun H."/>
            <person name="Tritt A."/>
            <person name="Yoshinaga Y."/>
            <person name="Zwiers L.-H."/>
            <person name="Turgeon B."/>
            <person name="Goodwin S."/>
            <person name="Spatafora J."/>
            <person name="Crous P."/>
            <person name="Grigoriev I."/>
        </authorList>
    </citation>
    <scope>NUCLEOTIDE SEQUENCE</scope>
    <source>
        <strain evidence="2">CBS 122681</strain>
    </source>
</reference>
<protein>
    <submittedName>
        <fullName evidence="2">Uncharacterized protein</fullName>
    </submittedName>
</protein>
<gene>
    <name evidence="2" type="ORF">K491DRAFT_715651</name>
</gene>
<keyword evidence="1" id="KW-0472">Membrane</keyword>
<feature type="transmembrane region" description="Helical" evidence="1">
    <location>
        <begin position="14"/>
        <end position="32"/>
    </location>
</feature>
<sequence>MAVWQWYKNITPKTRIFIGLGVMAYAGAGMLLSDQVEEKLGLVPTEQDKEQLRTALPQITTVEREKR</sequence>
<dbReference type="EMBL" id="MU004340">
    <property type="protein sequence ID" value="KAF2656107.1"/>
    <property type="molecule type" value="Genomic_DNA"/>
</dbReference>
<dbReference type="Proteomes" id="UP000799324">
    <property type="component" value="Unassembled WGS sequence"/>
</dbReference>
<evidence type="ECO:0000256" key="1">
    <source>
        <dbReference type="SAM" id="Phobius"/>
    </source>
</evidence>
<proteinExistence type="predicted"/>